<reference evidence="1 2" key="1">
    <citation type="submission" date="2017-04" db="EMBL/GenBank/DDBJ databases">
        <authorList>
            <person name="Afonso C.L."/>
            <person name="Miller P.J."/>
            <person name="Scott M.A."/>
            <person name="Spackman E."/>
            <person name="Goraichik I."/>
            <person name="Dimitrov K.M."/>
            <person name="Suarez D.L."/>
            <person name="Swayne D.E."/>
        </authorList>
    </citation>
    <scope>NUCLEOTIDE SEQUENCE [LARGE SCALE GENOMIC DNA]</scope>
    <source>
        <strain evidence="1 2">DSM 43828</strain>
    </source>
</reference>
<evidence type="ECO:0000313" key="2">
    <source>
        <dbReference type="Proteomes" id="UP000192674"/>
    </source>
</evidence>
<evidence type="ECO:0000313" key="1">
    <source>
        <dbReference type="EMBL" id="SMD24534.1"/>
    </source>
</evidence>
<accession>A0A1W2FRX7</accession>
<dbReference type="RefSeq" id="WP_033380660.1">
    <property type="nucleotide sequence ID" value="NZ_FWXV01000010.1"/>
</dbReference>
<proteinExistence type="predicted"/>
<dbReference type="EMBL" id="FWXV01000010">
    <property type="protein sequence ID" value="SMD24534.1"/>
    <property type="molecule type" value="Genomic_DNA"/>
</dbReference>
<dbReference type="Proteomes" id="UP000192674">
    <property type="component" value="Unassembled WGS sequence"/>
</dbReference>
<keyword evidence="2" id="KW-1185">Reference proteome</keyword>
<dbReference type="AlphaFoldDB" id="A0A1W2FRX7"/>
<organism evidence="1 2">
    <name type="scientific">Kibdelosporangium aridum</name>
    <dbReference type="NCBI Taxonomy" id="2030"/>
    <lineage>
        <taxon>Bacteria</taxon>
        <taxon>Bacillati</taxon>
        <taxon>Actinomycetota</taxon>
        <taxon>Actinomycetes</taxon>
        <taxon>Pseudonocardiales</taxon>
        <taxon>Pseudonocardiaceae</taxon>
        <taxon>Kibdelosporangium</taxon>
    </lineage>
</organism>
<dbReference type="OrthoDB" id="3683454at2"/>
<gene>
    <name evidence="1" type="ORF">SAMN05661093_08629</name>
</gene>
<name>A0A1W2FRX7_KIBAR</name>
<protein>
    <submittedName>
        <fullName evidence="1">Uncharacterized protein</fullName>
    </submittedName>
</protein>
<sequence>MHLGGAPSWRVGYGGSLAVDFALFIRDTLALSVDTRPHVPSLEPVLPVAIPNGVDRAAIEAEWPGWWDDVLEWAREEVPSQQALTMAPMVETSPALANRPALRASVAALTVPAARYHAELSKTFVSSPLPINDVVQSVERELGRPVRPFSLVITQVRVSEPMWEPLTETHVLASHRFTDSKAVVPALREIISPLA</sequence>